<dbReference type="EMBL" id="MU277285">
    <property type="protein sequence ID" value="KAI0055632.1"/>
    <property type="molecule type" value="Genomic_DNA"/>
</dbReference>
<protein>
    <submittedName>
        <fullName evidence="1">Uncharacterized protein</fullName>
    </submittedName>
</protein>
<reference evidence="1" key="1">
    <citation type="submission" date="2021-03" db="EMBL/GenBank/DDBJ databases">
        <authorList>
            <consortium name="DOE Joint Genome Institute"/>
            <person name="Ahrendt S."/>
            <person name="Looney B.P."/>
            <person name="Miyauchi S."/>
            <person name="Morin E."/>
            <person name="Drula E."/>
            <person name="Courty P.E."/>
            <person name="Chicoki N."/>
            <person name="Fauchery L."/>
            <person name="Kohler A."/>
            <person name="Kuo A."/>
            <person name="Labutti K."/>
            <person name="Pangilinan J."/>
            <person name="Lipzen A."/>
            <person name="Riley R."/>
            <person name="Andreopoulos W."/>
            <person name="He G."/>
            <person name="Johnson J."/>
            <person name="Barry K.W."/>
            <person name="Grigoriev I.V."/>
            <person name="Nagy L."/>
            <person name="Hibbett D."/>
            <person name="Henrissat B."/>
            <person name="Matheny P.B."/>
            <person name="Labbe J."/>
            <person name="Martin F."/>
        </authorList>
    </citation>
    <scope>NUCLEOTIDE SEQUENCE</scope>
    <source>
        <strain evidence="1">HHB10654</strain>
    </source>
</reference>
<gene>
    <name evidence="1" type="ORF">BV25DRAFT_1737344</name>
</gene>
<evidence type="ECO:0000313" key="2">
    <source>
        <dbReference type="Proteomes" id="UP000814140"/>
    </source>
</evidence>
<accession>A0ACB8SHC6</accession>
<comment type="caution">
    <text evidence="1">The sequence shown here is derived from an EMBL/GenBank/DDBJ whole genome shotgun (WGS) entry which is preliminary data.</text>
</comment>
<reference evidence="1" key="2">
    <citation type="journal article" date="2022" name="New Phytol.">
        <title>Evolutionary transition to the ectomycorrhizal habit in the genomes of a hyperdiverse lineage of mushroom-forming fungi.</title>
        <authorList>
            <person name="Looney B."/>
            <person name="Miyauchi S."/>
            <person name="Morin E."/>
            <person name="Drula E."/>
            <person name="Courty P.E."/>
            <person name="Kohler A."/>
            <person name="Kuo A."/>
            <person name="LaButti K."/>
            <person name="Pangilinan J."/>
            <person name="Lipzen A."/>
            <person name="Riley R."/>
            <person name="Andreopoulos W."/>
            <person name="He G."/>
            <person name="Johnson J."/>
            <person name="Nolan M."/>
            <person name="Tritt A."/>
            <person name="Barry K.W."/>
            <person name="Grigoriev I.V."/>
            <person name="Nagy L.G."/>
            <person name="Hibbett D."/>
            <person name="Henrissat B."/>
            <person name="Matheny P.B."/>
            <person name="Labbe J."/>
            <person name="Martin F.M."/>
        </authorList>
    </citation>
    <scope>NUCLEOTIDE SEQUENCE</scope>
    <source>
        <strain evidence="1">HHB10654</strain>
    </source>
</reference>
<sequence>MRETVFGSRVRDKQSGRDGARSRVFRRPAGFPRLIAALRLVIVFTTTPSLLSARTTQDCRSPRHRCPVITGKALPVSTLAALRLSIRCPHFATSRLSTPSPRTPRTSRASQRSPLFSLARACRGPLALASAAQARASSEGVTSPLGRSVGDHMREGPTRAVLERGYHLHRRNQCPRSTRRAAPCAPAQHTPHSRAGLRSRLRTATCTLRAFRAALSFEDRRVTCALG</sequence>
<dbReference type="Proteomes" id="UP000814140">
    <property type="component" value="Unassembled WGS sequence"/>
</dbReference>
<proteinExistence type="predicted"/>
<evidence type="ECO:0000313" key="1">
    <source>
        <dbReference type="EMBL" id="KAI0055632.1"/>
    </source>
</evidence>
<name>A0ACB8SHC6_9AGAM</name>
<keyword evidence="2" id="KW-1185">Reference proteome</keyword>
<organism evidence="1 2">
    <name type="scientific">Artomyces pyxidatus</name>
    <dbReference type="NCBI Taxonomy" id="48021"/>
    <lineage>
        <taxon>Eukaryota</taxon>
        <taxon>Fungi</taxon>
        <taxon>Dikarya</taxon>
        <taxon>Basidiomycota</taxon>
        <taxon>Agaricomycotina</taxon>
        <taxon>Agaricomycetes</taxon>
        <taxon>Russulales</taxon>
        <taxon>Auriscalpiaceae</taxon>
        <taxon>Artomyces</taxon>
    </lineage>
</organism>